<keyword evidence="6" id="KW-1185">Reference proteome</keyword>
<dbReference type="Gene3D" id="1.25.40.10">
    <property type="entry name" value="Tetratricopeptide repeat domain"/>
    <property type="match status" value="1"/>
</dbReference>
<proteinExistence type="inferred from homology"/>
<dbReference type="PANTHER" id="PTHR13986:SF4">
    <property type="entry name" value="ENDOPLASMIC RETICULUM PROTEIN SC65"/>
    <property type="match status" value="1"/>
</dbReference>
<gene>
    <name evidence="5" type="primary">P3H4</name>
</gene>
<reference evidence="5" key="1">
    <citation type="submission" date="2014-08" db="EMBL/GenBank/DDBJ databases">
        <authorList>
            <person name="Senf B."/>
            <person name="Petzold A."/>
            <person name="Downie B.R."/>
            <person name="Koch P."/>
            <person name="Platzer M."/>
        </authorList>
    </citation>
    <scope>NUCLEOTIDE SEQUENCE [LARGE SCALE GENOMIC DNA]</scope>
    <source>
        <strain evidence="5">GRZ</strain>
    </source>
</reference>
<organism evidence="5 6">
    <name type="scientific">Nothobranchius furzeri</name>
    <name type="common">Turquoise killifish</name>
    <dbReference type="NCBI Taxonomy" id="105023"/>
    <lineage>
        <taxon>Eukaryota</taxon>
        <taxon>Metazoa</taxon>
        <taxon>Chordata</taxon>
        <taxon>Craniata</taxon>
        <taxon>Vertebrata</taxon>
        <taxon>Euteleostomi</taxon>
        <taxon>Actinopterygii</taxon>
        <taxon>Neopterygii</taxon>
        <taxon>Teleostei</taxon>
        <taxon>Neoteleostei</taxon>
        <taxon>Acanthomorphata</taxon>
        <taxon>Ovalentaria</taxon>
        <taxon>Atherinomorphae</taxon>
        <taxon>Cyprinodontiformes</taxon>
        <taxon>Nothobranchiidae</taxon>
        <taxon>Nothobranchius</taxon>
    </lineage>
</organism>
<feature type="domain" description="Leprecan-like alpha-helical" evidence="4">
    <location>
        <begin position="78"/>
        <end position="307"/>
    </location>
</feature>
<dbReference type="InterPro" id="IPR052284">
    <property type="entry name" value="Collagen_mod_leprecan"/>
</dbReference>
<name>A0A8C6NLM9_NOTFU</name>
<comment type="similarity">
    <text evidence="1">Belongs to the leprecan family.</text>
</comment>
<protein>
    <submittedName>
        <fullName evidence="5">Prolyl 3-hydroxylase family member 4 (inactive)</fullName>
    </submittedName>
</protein>
<evidence type="ECO:0000256" key="3">
    <source>
        <dbReference type="ARBA" id="ARBA00023180"/>
    </source>
</evidence>
<dbReference type="GO" id="GO:0005518">
    <property type="term" value="F:collagen binding"/>
    <property type="evidence" value="ECO:0007669"/>
    <property type="project" value="TreeGrafter"/>
</dbReference>
<keyword evidence="2" id="KW-0732">Signal</keyword>
<dbReference type="GeneTree" id="ENSGT00940000153814"/>
<dbReference type="AlphaFoldDB" id="A0A8C6NLM9"/>
<evidence type="ECO:0000256" key="1">
    <source>
        <dbReference type="ARBA" id="ARBA00006487"/>
    </source>
</evidence>
<dbReference type="PANTHER" id="PTHR13986">
    <property type="entry name" value="PROTEIN LYSINE HYDROXYLATION COMPLEX COMPONENT"/>
    <property type="match status" value="1"/>
</dbReference>
<dbReference type="Proteomes" id="UP000694548">
    <property type="component" value="Chromosome sgr12"/>
</dbReference>
<dbReference type="GO" id="GO:0030199">
    <property type="term" value="P:collagen fibril organization"/>
    <property type="evidence" value="ECO:0007669"/>
    <property type="project" value="TreeGrafter"/>
</dbReference>
<reference evidence="5" key="3">
    <citation type="submission" date="2025-09" db="UniProtKB">
        <authorList>
            <consortium name="Ensembl"/>
        </authorList>
    </citation>
    <scope>IDENTIFICATION</scope>
</reference>
<evidence type="ECO:0000313" key="6">
    <source>
        <dbReference type="Proteomes" id="UP000694548"/>
    </source>
</evidence>
<dbReference type="InterPro" id="IPR056585">
    <property type="entry name" value="Leprecan_dom"/>
</dbReference>
<keyword evidence="3" id="KW-0325">Glycoprotein</keyword>
<accession>A0A8C6NLM9</accession>
<dbReference type="Ensembl" id="ENSNFUT00015010352.1">
    <property type="protein sequence ID" value="ENSNFUP00015009851.1"/>
    <property type="gene ID" value="ENSNFUG00015004787.1"/>
</dbReference>
<reference evidence="5" key="2">
    <citation type="submission" date="2025-08" db="UniProtKB">
        <authorList>
            <consortium name="Ensembl"/>
        </authorList>
    </citation>
    <scope>IDENTIFICATION</scope>
</reference>
<evidence type="ECO:0000313" key="5">
    <source>
        <dbReference type="Ensembl" id="ENSNFUP00015009851.1"/>
    </source>
</evidence>
<dbReference type="Pfam" id="PF23557">
    <property type="entry name" value="TPR_leprecan"/>
    <property type="match status" value="1"/>
</dbReference>
<evidence type="ECO:0000259" key="4">
    <source>
        <dbReference type="Pfam" id="PF23557"/>
    </source>
</evidence>
<dbReference type="InterPro" id="IPR011990">
    <property type="entry name" value="TPR-like_helical_dom_sf"/>
</dbReference>
<dbReference type="GO" id="GO:0005783">
    <property type="term" value="C:endoplasmic reticulum"/>
    <property type="evidence" value="ECO:0007669"/>
    <property type="project" value="TreeGrafter"/>
</dbReference>
<sequence>PLRMSVGLFWTPSAQYEDYSFKDFPKEDLMPLTAAYGLALDHYAAGNWTGSIRFLDLRLRRLLRDSVTNFHCSSGSAGLLRAASCQRRCRAQIPALQLPPPTREILEEFSRRSPYGYLHFAHSKLKDLQRAIPCAFTFLQKNPEDHEMQQLTEEYKNEYDLSGYLIDQEQRPSEVSFVRGVKLISSGNYSSSVELLEEALRLYLEEYDLCQVDCEGISCVSSDRDFYVLIAVYVDTLKCKLKCEENLMPNVGGYFVKNLVATIYHYLQYAYYKLNDGRRAAPCACSYSLFQPEDPVMKDNLMYYKAYREQWGLQPEHFRPRMEALKHYNQTITQKQMLTFAEMYLEIDDEGFFGPEDAALLASESPDAEFEGLGDYEESIYSNWRQMRGKGDAGEPDV</sequence>
<evidence type="ECO:0000256" key="2">
    <source>
        <dbReference type="ARBA" id="ARBA00022729"/>
    </source>
</evidence>